<dbReference type="Pfam" id="PF00620">
    <property type="entry name" value="RhoGAP"/>
    <property type="match status" value="1"/>
</dbReference>
<dbReference type="SMART" id="SM00324">
    <property type="entry name" value="RhoGAP"/>
    <property type="match status" value="1"/>
</dbReference>
<dbReference type="Gene3D" id="2.130.10.10">
    <property type="entry name" value="YVTN repeat-like/Quinoprotein amine dehydrogenase"/>
    <property type="match status" value="2"/>
</dbReference>
<evidence type="ECO:0000313" key="5">
    <source>
        <dbReference type="EMBL" id="KYQ89047.1"/>
    </source>
</evidence>
<dbReference type="CDD" id="cd00159">
    <property type="entry name" value="RhoGAP"/>
    <property type="match status" value="1"/>
</dbReference>
<reference evidence="5 6" key="1">
    <citation type="submission" date="2015-12" db="EMBL/GenBank/DDBJ databases">
        <title>Dictyostelia acquired genes for synthesis and detection of signals that induce cell-type specialization by lateral gene transfer from prokaryotes.</title>
        <authorList>
            <person name="Gloeckner G."/>
            <person name="Schaap P."/>
        </authorList>
    </citation>
    <scope>NUCLEOTIDE SEQUENCE [LARGE SCALE GENOMIC DNA]</scope>
    <source>
        <strain evidence="5 6">TK</strain>
    </source>
</reference>
<dbReference type="Proteomes" id="UP000076078">
    <property type="component" value="Unassembled WGS sequence"/>
</dbReference>
<dbReference type="GO" id="GO:0005737">
    <property type="term" value="C:cytoplasm"/>
    <property type="evidence" value="ECO:0007669"/>
    <property type="project" value="UniProtKB-SubCell"/>
</dbReference>
<dbReference type="GO" id="GO:0007264">
    <property type="term" value="P:small GTPase-mediated signal transduction"/>
    <property type="evidence" value="ECO:0007669"/>
    <property type="project" value="TreeGrafter"/>
</dbReference>
<comment type="caution">
    <text evidence="5">The sequence shown here is derived from an EMBL/GenBank/DDBJ whole genome shotgun (WGS) entry which is preliminary data.</text>
</comment>
<dbReference type="STRING" id="361077.A0A151Z559"/>
<dbReference type="Gene3D" id="1.10.555.10">
    <property type="entry name" value="Rho GTPase activation protein"/>
    <property type="match status" value="1"/>
</dbReference>
<sequence>MSDLDSYLLVNNQKLTKTKVRLIVEYNGVTYEKSIEGTNDSLKPFVSKLNSKFKKQDNLKKFQAPVNHSKSTSNLVTAPPLVILPPTGSNSSGNLATEFNKPNTPLPSPKPLPHNQNNIKPPPSQHNNNNSNNSNNHHHHHNNHHHHVEKTTTPIVDTTLYGISIDVLMSRQENMKSKVPLISGSQIEVQSRKQAINRGEIDFPKEENPHVISVLFKQFLRELPEPLCTNELYDCFLASSDQINAEETKENGFEVLKKTINMLPPINRILFQYIIHFLTFVSANQSINLMTSQNLGRVFGPNLFWKKEISTVDIHSLQATSEKINSVTEVLINHYDRIFDEPLKVGKKFNLISKLLSHKKSVQMMVCCDKEQKVWSLDSIGSVKVWDSQNRKLIEELSVFGSEDEQNTGAVYQMTVSSNDCIWTATSLSTSIWDSSNCKLIARVPGEAYSLCESQFKQMWVGGAQVINIYDIDDLPKNASAQTPDVRASTDFSRPISTDIFMKGVYILAMAKVGASKIWGCSSDKTLYIWDTKTKDLVNQQEIQEKRPKRITCIEEEGGLETVWIGGDEGTIQIFNANTFKPIHKITNQGWDKIFNLATLNKEIWASFWDTQIRIFDPKTKEIQCSLKGCHSDAISSIIEVPNHKGGDSYIWLGSFDKSISIYNLHNNKWILTNVKKNMARPIRQGFSSRGTNS</sequence>
<gene>
    <name evidence="5" type="ORF">DLAC_10271</name>
</gene>
<evidence type="ECO:0000256" key="2">
    <source>
        <dbReference type="ARBA" id="ARBA00022490"/>
    </source>
</evidence>
<dbReference type="EMBL" id="LODT01000042">
    <property type="protein sequence ID" value="KYQ89047.1"/>
    <property type="molecule type" value="Genomic_DNA"/>
</dbReference>
<evidence type="ECO:0000313" key="6">
    <source>
        <dbReference type="Proteomes" id="UP000076078"/>
    </source>
</evidence>
<keyword evidence="6" id="KW-1185">Reference proteome</keyword>
<dbReference type="SMART" id="SM00320">
    <property type="entry name" value="WD40"/>
    <property type="match status" value="4"/>
</dbReference>
<dbReference type="InterPro" id="IPR000198">
    <property type="entry name" value="RhoGAP_dom"/>
</dbReference>
<dbReference type="OrthoDB" id="19923at2759"/>
<proteinExistence type="predicted"/>
<evidence type="ECO:0000256" key="1">
    <source>
        <dbReference type="ARBA" id="ARBA00004496"/>
    </source>
</evidence>
<accession>A0A151Z559</accession>
<evidence type="ECO:0000256" key="3">
    <source>
        <dbReference type="SAM" id="MobiDB-lite"/>
    </source>
</evidence>
<dbReference type="InParanoid" id="A0A151Z559"/>
<dbReference type="AlphaFoldDB" id="A0A151Z559"/>
<dbReference type="InterPro" id="IPR015943">
    <property type="entry name" value="WD40/YVTN_repeat-like_dom_sf"/>
</dbReference>
<dbReference type="SUPFAM" id="SSF48350">
    <property type="entry name" value="GTPase activation domain, GAP"/>
    <property type="match status" value="1"/>
</dbReference>
<feature type="compositionally biased region" description="Low complexity" evidence="3">
    <location>
        <begin position="126"/>
        <end position="135"/>
    </location>
</feature>
<feature type="region of interest" description="Disordered" evidence="3">
    <location>
        <begin position="86"/>
        <end position="151"/>
    </location>
</feature>
<dbReference type="InterPro" id="IPR036322">
    <property type="entry name" value="WD40_repeat_dom_sf"/>
</dbReference>
<dbReference type="GO" id="GO:0005096">
    <property type="term" value="F:GTPase activator activity"/>
    <property type="evidence" value="ECO:0007669"/>
    <property type="project" value="TreeGrafter"/>
</dbReference>
<keyword evidence="2" id="KW-0963">Cytoplasm</keyword>
<name>A0A151Z559_TIELA</name>
<feature type="domain" description="Rho-GAP" evidence="4">
    <location>
        <begin position="146"/>
        <end position="339"/>
    </location>
</feature>
<dbReference type="PANTHER" id="PTHR45808">
    <property type="entry name" value="RHO GTPASE-ACTIVATING PROTEIN 68F"/>
    <property type="match status" value="1"/>
</dbReference>
<feature type="compositionally biased region" description="Basic residues" evidence="3">
    <location>
        <begin position="136"/>
        <end position="148"/>
    </location>
</feature>
<feature type="compositionally biased region" description="Polar residues" evidence="3">
    <location>
        <begin position="87"/>
        <end position="97"/>
    </location>
</feature>
<organism evidence="5 6">
    <name type="scientific">Tieghemostelium lacteum</name>
    <name type="common">Slime mold</name>
    <name type="synonym">Dictyostelium lacteum</name>
    <dbReference type="NCBI Taxonomy" id="361077"/>
    <lineage>
        <taxon>Eukaryota</taxon>
        <taxon>Amoebozoa</taxon>
        <taxon>Evosea</taxon>
        <taxon>Eumycetozoa</taxon>
        <taxon>Dictyostelia</taxon>
        <taxon>Dictyosteliales</taxon>
        <taxon>Raperosteliaceae</taxon>
        <taxon>Tieghemostelium</taxon>
    </lineage>
</organism>
<dbReference type="InterPro" id="IPR001680">
    <property type="entry name" value="WD40_rpt"/>
</dbReference>
<dbReference type="InterPro" id="IPR008936">
    <property type="entry name" value="Rho_GTPase_activation_prot"/>
</dbReference>
<dbReference type="OMA" id="WIGGDEG"/>
<dbReference type="PANTHER" id="PTHR45808:SF3">
    <property type="entry name" value="RHO GTPASE-ACTIVATING PROTEIN GACL"/>
    <property type="match status" value="1"/>
</dbReference>
<dbReference type="PROSITE" id="PS50238">
    <property type="entry name" value="RHOGAP"/>
    <property type="match status" value="1"/>
</dbReference>
<dbReference type="SUPFAM" id="SSF50978">
    <property type="entry name" value="WD40 repeat-like"/>
    <property type="match status" value="1"/>
</dbReference>
<dbReference type="FunCoup" id="A0A151Z559">
    <property type="interactions" value="102"/>
</dbReference>
<evidence type="ECO:0000259" key="4">
    <source>
        <dbReference type="PROSITE" id="PS50238"/>
    </source>
</evidence>
<protein>
    <submittedName>
        <fullName evidence="5">RhoGAP domain-containing protein</fullName>
    </submittedName>
</protein>
<comment type="subcellular location">
    <subcellularLocation>
        <location evidence="1">Cytoplasm</location>
    </subcellularLocation>
</comment>